<dbReference type="AlphaFoldDB" id="A0A5K1BE62"/>
<keyword evidence="1" id="KW-0472">Membrane</keyword>
<feature type="transmembrane region" description="Helical" evidence="1">
    <location>
        <begin position="198"/>
        <end position="214"/>
    </location>
</feature>
<protein>
    <submittedName>
        <fullName evidence="2">Uncharacterized protein</fullName>
    </submittedName>
</protein>
<accession>A0A5K1BE62</accession>
<proteinExistence type="predicted"/>
<reference evidence="2" key="1">
    <citation type="submission" date="2019-09" db="EMBL/GenBank/DDBJ databases">
        <authorList>
            <person name="Zhang L."/>
        </authorList>
    </citation>
    <scope>NUCLEOTIDE SEQUENCE</scope>
</reference>
<keyword evidence="1" id="KW-0812">Transmembrane</keyword>
<feature type="transmembrane region" description="Helical" evidence="1">
    <location>
        <begin position="165"/>
        <end position="186"/>
    </location>
</feature>
<evidence type="ECO:0000256" key="1">
    <source>
        <dbReference type="SAM" id="Phobius"/>
    </source>
</evidence>
<organism evidence="2">
    <name type="scientific">Nymphaea colorata</name>
    <name type="common">pocket water lily</name>
    <dbReference type="NCBI Taxonomy" id="210225"/>
    <lineage>
        <taxon>Eukaryota</taxon>
        <taxon>Viridiplantae</taxon>
        <taxon>Streptophyta</taxon>
        <taxon>Embryophyta</taxon>
        <taxon>Tracheophyta</taxon>
        <taxon>Spermatophyta</taxon>
        <taxon>Magnoliopsida</taxon>
        <taxon>Nymphaeales</taxon>
        <taxon>Nymphaeaceae</taxon>
        <taxon>Nymphaea</taxon>
    </lineage>
</organism>
<gene>
    <name evidence="2" type="ORF">NYM_LOCUS14517</name>
</gene>
<name>A0A5K1BE62_9MAGN</name>
<dbReference type="Gramene" id="NC3G0197200.1">
    <property type="protein sequence ID" value="NC3G0197200.1:cds"/>
    <property type="gene ID" value="NC3G0197200"/>
</dbReference>
<keyword evidence="1" id="KW-1133">Transmembrane helix</keyword>
<evidence type="ECO:0000313" key="2">
    <source>
        <dbReference type="EMBL" id="VVW11850.1"/>
    </source>
</evidence>
<dbReference type="EMBL" id="LR721781">
    <property type="protein sequence ID" value="VVW11850.1"/>
    <property type="molecule type" value="Genomic_DNA"/>
</dbReference>
<sequence>MGPLVIIVVTALAGPEMLNSLLRFIEAIHSVVPNVVIDRLVLRDEAGNFVFLVVKVTVPESTIERMLRLAIFAGSRTGTLLDWEEIIRSLIDTFLDILAGPPRNRAYHLHLGGATPETGDSSSAARREREQQQMYFDMGWAVANLGCCMQLGGLSRADFALAQRTTTSCYISVAAAALFLSLCVLVSPKAWLPSIRKFMLLVALLLLFLEYWIIKPHLSSI</sequence>